<geneLocation type="mitochondrion" evidence="2"/>
<sequence length="44" mass="5178">MDGREEGLGRHFELDYLPFTQLPAYLPLSLLLPLTLFTYRYCLT</sequence>
<name>A0A6B9XW89_PICSI</name>
<keyword evidence="1" id="KW-1133">Transmembrane helix</keyword>
<accession>A0A6B9XW89</accession>
<dbReference type="AlphaFoldDB" id="A0A6B9XW89"/>
<feature type="transmembrane region" description="Helical" evidence="1">
    <location>
        <begin position="24"/>
        <end position="43"/>
    </location>
</feature>
<organism evidence="2">
    <name type="scientific">Picea sitchensis</name>
    <name type="common">Sitka spruce</name>
    <name type="synonym">Pinus sitchensis</name>
    <dbReference type="NCBI Taxonomy" id="3332"/>
    <lineage>
        <taxon>Eukaryota</taxon>
        <taxon>Viridiplantae</taxon>
        <taxon>Streptophyta</taxon>
        <taxon>Embryophyta</taxon>
        <taxon>Tracheophyta</taxon>
        <taxon>Spermatophyta</taxon>
        <taxon>Pinopsida</taxon>
        <taxon>Pinidae</taxon>
        <taxon>Conifers I</taxon>
        <taxon>Pinales</taxon>
        <taxon>Pinaceae</taxon>
        <taxon>Picea</taxon>
    </lineage>
</organism>
<dbReference type="EMBL" id="MK697699">
    <property type="protein sequence ID" value="QHR90256.1"/>
    <property type="molecule type" value="Genomic_DNA"/>
</dbReference>
<keyword evidence="1" id="KW-0472">Membrane</keyword>
<reference evidence="2" key="1">
    <citation type="submission" date="2019-03" db="EMBL/GenBank/DDBJ databases">
        <title>Largest Complete Mitochondrial Genome of a Gymnosperm, Sitka Spruce (Picea sitchensis), Indicates Complex Physical Structure.</title>
        <authorList>
            <person name="Jackman S.D."/>
            <person name="Coombe L."/>
            <person name="Warren R."/>
            <person name="Kirk H."/>
            <person name="Trinh E."/>
            <person name="McLeod T."/>
            <person name="Pleasance S."/>
            <person name="Pandoh P."/>
            <person name="Zhao Y."/>
            <person name="Coope R."/>
            <person name="Bousquet J."/>
            <person name="Bohlmann J.C."/>
            <person name="Jones S.J.M."/>
            <person name="Birol I."/>
        </authorList>
    </citation>
    <scope>NUCLEOTIDE SEQUENCE</scope>
    <source>
        <strain evidence="2">Q903</strain>
    </source>
</reference>
<keyword evidence="1" id="KW-0812">Transmembrane</keyword>
<keyword evidence="2" id="KW-0496">Mitochondrion</keyword>
<gene>
    <name evidence="2" type="primary">orf04302</name>
    <name evidence="2" type="ORF">Q903MT_gene4279</name>
</gene>
<evidence type="ECO:0000313" key="2">
    <source>
        <dbReference type="EMBL" id="QHR90256.1"/>
    </source>
</evidence>
<evidence type="ECO:0000256" key="1">
    <source>
        <dbReference type="SAM" id="Phobius"/>
    </source>
</evidence>
<proteinExistence type="predicted"/>
<protein>
    <submittedName>
        <fullName evidence="2">Uncharacterized protein</fullName>
    </submittedName>
</protein>